<accession>A0A8T0T8W2</accession>
<dbReference type="EMBL" id="CM029044">
    <property type="protein sequence ID" value="KAG2607430.1"/>
    <property type="molecule type" value="Genomic_DNA"/>
</dbReference>
<gene>
    <name evidence="1" type="ORF">PVAP13_4NG253933</name>
</gene>
<evidence type="ECO:0000313" key="2">
    <source>
        <dbReference type="Proteomes" id="UP000823388"/>
    </source>
</evidence>
<sequence length="117" mass="12805">MRKDCFAPKARLRSALSHPAGWDSRHSPPPAPPCLAAPLTARPCWGSHHRPLLQPGWWPLVLPAPLCSSLLPAACWTSCRRRLLDLLPPPLAGPAAAAACSTKCSSRPFPWFMLLWI</sequence>
<evidence type="ECO:0000313" key="1">
    <source>
        <dbReference type="EMBL" id="KAG2607430.1"/>
    </source>
</evidence>
<dbReference type="AlphaFoldDB" id="A0A8T0T8W2"/>
<dbReference type="Proteomes" id="UP000823388">
    <property type="component" value="Chromosome 4N"/>
</dbReference>
<proteinExistence type="predicted"/>
<comment type="caution">
    <text evidence="1">The sequence shown here is derived from an EMBL/GenBank/DDBJ whole genome shotgun (WGS) entry which is preliminary data.</text>
</comment>
<organism evidence="1 2">
    <name type="scientific">Panicum virgatum</name>
    <name type="common">Blackwell switchgrass</name>
    <dbReference type="NCBI Taxonomy" id="38727"/>
    <lineage>
        <taxon>Eukaryota</taxon>
        <taxon>Viridiplantae</taxon>
        <taxon>Streptophyta</taxon>
        <taxon>Embryophyta</taxon>
        <taxon>Tracheophyta</taxon>
        <taxon>Spermatophyta</taxon>
        <taxon>Magnoliopsida</taxon>
        <taxon>Liliopsida</taxon>
        <taxon>Poales</taxon>
        <taxon>Poaceae</taxon>
        <taxon>PACMAD clade</taxon>
        <taxon>Panicoideae</taxon>
        <taxon>Panicodae</taxon>
        <taxon>Paniceae</taxon>
        <taxon>Panicinae</taxon>
        <taxon>Panicum</taxon>
        <taxon>Panicum sect. Hiantes</taxon>
    </lineage>
</organism>
<protein>
    <submittedName>
        <fullName evidence="1">Uncharacterized protein</fullName>
    </submittedName>
</protein>
<keyword evidence="2" id="KW-1185">Reference proteome</keyword>
<reference evidence="1" key="1">
    <citation type="submission" date="2020-05" db="EMBL/GenBank/DDBJ databases">
        <title>WGS assembly of Panicum virgatum.</title>
        <authorList>
            <person name="Lovell J.T."/>
            <person name="Jenkins J."/>
            <person name="Shu S."/>
            <person name="Juenger T.E."/>
            <person name="Schmutz J."/>
        </authorList>
    </citation>
    <scope>NUCLEOTIDE SEQUENCE</scope>
    <source>
        <strain evidence="1">AP13</strain>
    </source>
</reference>
<name>A0A8T0T8W2_PANVG</name>